<accession>A0A0R3MAV5</accession>
<dbReference type="InterPro" id="IPR007712">
    <property type="entry name" value="RelE/ParE_toxin"/>
</dbReference>
<dbReference type="InterPro" id="IPR035093">
    <property type="entry name" value="RelE/ParE_toxin_dom_sf"/>
</dbReference>
<dbReference type="OrthoDB" id="595470at2"/>
<sequence length="97" mass="11000">MKLVFDDQAIADLENIFGWIARDSPATARTVTDRLFSSIELLISFPLIGHVGRDPDTFEWVVPRLPYVVVYEIDRAQERIVVTAVFHGAQDREGGNR</sequence>
<dbReference type="Proteomes" id="UP000051913">
    <property type="component" value="Unassembled WGS sequence"/>
</dbReference>
<protein>
    <submittedName>
        <fullName evidence="3">Plasmid stabilization protein</fullName>
    </submittedName>
</protein>
<dbReference type="InterPro" id="IPR051803">
    <property type="entry name" value="TA_system_RelE-like_toxin"/>
</dbReference>
<dbReference type="AlphaFoldDB" id="A0A0R3MAV5"/>
<proteinExistence type="inferred from homology"/>
<dbReference type="PANTHER" id="PTHR33755">
    <property type="entry name" value="TOXIN PARE1-RELATED"/>
    <property type="match status" value="1"/>
</dbReference>
<keyword evidence="2" id="KW-1277">Toxin-antitoxin system</keyword>
<dbReference type="Pfam" id="PF05016">
    <property type="entry name" value="ParE_toxin"/>
    <property type="match status" value="1"/>
</dbReference>
<dbReference type="PANTHER" id="PTHR33755:SF6">
    <property type="entry name" value="PLASMID STABILIZATION SYSTEM PROTEIN"/>
    <property type="match status" value="1"/>
</dbReference>
<dbReference type="RefSeq" id="WP_057855671.1">
    <property type="nucleotide sequence ID" value="NZ_LLXX01000235.1"/>
</dbReference>
<dbReference type="Gene3D" id="3.30.2310.20">
    <property type="entry name" value="RelE-like"/>
    <property type="match status" value="1"/>
</dbReference>
<name>A0A0R3MAV5_9BRAD</name>
<reference evidence="3 4" key="1">
    <citation type="submission" date="2014-03" db="EMBL/GenBank/DDBJ databases">
        <title>Bradyrhizobium valentinum sp. nov., isolated from effective nodules of Lupinus mariae-josephae, a lupine endemic of basic-lime soils in Eastern Spain.</title>
        <authorList>
            <person name="Duran D."/>
            <person name="Rey L."/>
            <person name="Navarro A."/>
            <person name="Busquets A."/>
            <person name="Imperial J."/>
            <person name="Ruiz-Argueso T."/>
        </authorList>
    </citation>
    <scope>NUCLEOTIDE SEQUENCE [LARGE SCALE GENOMIC DNA]</scope>
    <source>
        <strain evidence="3 4">LmjM3</strain>
    </source>
</reference>
<evidence type="ECO:0000256" key="2">
    <source>
        <dbReference type="ARBA" id="ARBA00022649"/>
    </source>
</evidence>
<organism evidence="3 4">
    <name type="scientific">Bradyrhizobium valentinum</name>
    <dbReference type="NCBI Taxonomy" id="1518501"/>
    <lineage>
        <taxon>Bacteria</taxon>
        <taxon>Pseudomonadati</taxon>
        <taxon>Pseudomonadota</taxon>
        <taxon>Alphaproteobacteria</taxon>
        <taxon>Hyphomicrobiales</taxon>
        <taxon>Nitrobacteraceae</taxon>
        <taxon>Bradyrhizobium</taxon>
    </lineage>
</organism>
<keyword evidence="4" id="KW-1185">Reference proteome</keyword>
<dbReference type="STRING" id="1518501.CQ10_01400"/>
<comment type="caution">
    <text evidence="3">The sequence shown here is derived from an EMBL/GenBank/DDBJ whole genome shotgun (WGS) entry which is preliminary data.</text>
</comment>
<evidence type="ECO:0000313" key="4">
    <source>
        <dbReference type="Proteomes" id="UP000051913"/>
    </source>
</evidence>
<dbReference type="EMBL" id="LLXX01000235">
    <property type="protein sequence ID" value="KRQ90986.1"/>
    <property type="molecule type" value="Genomic_DNA"/>
</dbReference>
<evidence type="ECO:0000256" key="1">
    <source>
        <dbReference type="ARBA" id="ARBA00006226"/>
    </source>
</evidence>
<comment type="similarity">
    <text evidence="1">Belongs to the RelE toxin family.</text>
</comment>
<gene>
    <name evidence="3" type="ORF">CP49_37445</name>
</gene>
<evidence type="ECO:0000313" key="3">
    <source>
        <dbReference type="EMBL" id="KRQ90986.1"/>
    </source>
</evidence>